<sequence>MPLSASQDAVIRLSPEALRIHGKSEIVLCASLFYFRLPRGTWKDRLHKIKRFGYNAIDVYFPWNHHESEEGVWDFTGEKDVGQFLQEAAEAGLWVIARPGPYICSEWDGGALPAYLLAQAHVQLRQNDPAYLQHVARWYAQIMPIIRKYEEGQGGSVIAVQLENELDFYPCADPHGYISALRDMALQHGISVPLIACAGQGGLLEASGFVEQVVPTCNFYPNDRDPVFVEKVRTYQARLAERGYPLLVTETNRSHFLLRRLLSAGAKLLGPYLQASGTNFGFTNAANNWGNPLSFLTSDYDFHGMISPEGHIRQEAYEGRLQQRVIQTYGCSLAEAVPTASGAGPDRLALKHGGELLFLANVDENDAQADIASEADAPIPAYSKLVAVSGHCPILPLQVPLHTWGIPGGGMLDYATAELLQVQQLDGRTLLVFHTAGEGEIRLSFEQDVRLEPGAMQEHEGTGGQVTLTFQAAEQEARAWLHIAVDHVIEIVGMSRDRALLLESIDADGQLHIESYAQQAAEPHEPEISWALSDVDPLLSMAGKGGKRIGDAVDFLEKNGIYRGFAWYTAQWAGLTANRCQGFLLHQASDVISLYAGDTYVGTIAPGGASCYLPLEDADADEYNLTARVEIWGHTNFHDTNLPALHLNSLKGLTGLTGVTHEINLMQNWRFKQLQAGDEKAAYVLSELDDEAWPLVSAGGWLSADQPAHHCYRKQVRLSGEADSWVLHAPGNFTYAYVYVNGYPLGQVNPLNPYVDLTPYVKRGETAQLTFFLDKTYGQISGHITLYEGIAARAWSLAGCQEEGLLQHALASQASAKPTEAHKSLKLKPGAVAWLYGELQDDNDGLGWRVYAVGANMKLTVFLNGHLVGRLWLPGGANRPIFRGGSDNSFYLPGAWFHNQPEASRLVILLEAVSKDEEASLEPLRFIPVSAS</sequence>
<gene>
    <name evidence="4" type="ORF">ACFPOG_05895</name>
</gene>
<dbReference type="SUPFAM" id="SSF49785">
    <property type="entry name" value="Galactose-binding domain-like"/>
    <property type="match status" value="1"/>
</dbReference>
<dbReference type="PANTHER" id="PTHR23421">
    <property type="entry name" value="BETA-GALACTOSIDASE RELATED"/>
    <property type="match status" value="1"/>
</dbReference>
<dbReference type="Gene3D" id="3.20.20.80">
    <property type="entry name" value="Glycosidases"/>
    <property type="match status" value="1"/>
</dbReference>
<keyword evidence="5" id="KW-1185">Reference proteome</keyword>
<protein>
    <submittedName>
        <fullName evidence="4">Beta-galactosidase</fullName>
        <ecNumber evidence="4">3.2.1.23</ecNumber>
    </submittedName>
</protein>
<dbReference type="InterPro" id="IPR008979">
    <property type="entry name" value="Galactose-bd-like_sf"/>
</dbReference>
<evidence type="ECO:0000256" key="1">
    <source>
        <dbReference type="ARBA" id="ARBA00009809"/>
    </source>
</evidence>
<evidence type="ECO:0000259" key="3">
    <source>
        <dbReference type="Pfam" id="PF01301"/>
    </source>
</evidence>
<accession>A0ABW0K546</accession>
<dbReference type="Proteomes" id="UP001596044">
    <property type="component" value="Unassembled WGS sequence"/>
</dbReference>
<comment type="similarity">
    <text evidence="1 2">Belongs to the glycosyl hydrolase 35 family.</text>
</comment>
<dbReference type="InterPro" id="IPR017853">
    <property type="entry name" value="GH"/>
</dbReference>
<keyword evidence="4" id="KW-0378">Hydrolase</keyword>
<evidence type="ECO:0000313" key="4">
    <source>
        <dbReference type="EMBL" id="MFC5447782.1"/>
    </source>
</evidence>
<evidence type="ECO:0000256" key="2">
    <source>
        <dbReference type="RuleBase" id="RU003679"/>
    </source>
</evidence>
<feature type="domain" description="Glycoside hydrolase 35 catalytic" evidence="3">
    <location>
        <begin position="18"/>
        <end position="317"/>
    </location>
</feature>
<evidence type="ECO:0000313" key="5">
    <source>
        <dbReference type="Proteomes" id="UP001596044"/>
    </source>
</evidence>
<organism evidence="4 5">
    <name type="scientific">Paenibacillus aestuarii</name>
    <dbReference type="NCBI Taxonomy" id="516965"/>
    <lineage>
        <taxon>Bacteria</taxon>
        <taxon>Bacillati</taxon>
        <taxon>Bacillota</taxon>
        <taxon>Bacilli</taxon>
        <taxon>Bacillales</taxon>
        <taxon>Paenibacillaceae</taxon>
        <taxon>Paenibacillus</taxon>
    </lineage>
</organism>
<name>A0ABW0K546_9BACL</name>
<comment type="caution">
    <text evidence="4">The sequence shown here is derived from an EMBL/GenBank/DDBJ whole genome shotgun (WGS) entry which is preliminary data.</text>
</comment>
<proteinExistence type="inferred from homology"/>
<dbReference type="Gene3D" id="2.60.120.260">
    <property type="entry name" value="Galactose-binding domain-like"/>
    <property type="match status" value="1"/>
</dbReference>
<dbReference type="Pfam" id="PF01301">
    <property type="entry name" value="Glyco_hydro_35"/>
    <property type="match status" value="1"/>
</dbReference>
<dbReference type="SUPFAM" id="SSF51445">
    <property type="entry name" value="(Trans)glycosidases"/>
    <property type="match status" value="1"/>
</dbReference>
<dbReference type="GO" id="GO:0004565">
    <property type="term" value="F:beta-galactosidase activity"/>
    <property type="evidence" value="ECO:0007669"/>
    <property type="project" value="UniProtKB-EC"/>
</dbReference>
<dbReference type="InterPro" id="IPR001944">
    <property type="entry name" value="Glycoside_Hdrlase_35"/>
</dbReference>
<dbReference type="RefSeq" id="WP_270885978.1">
    <property type="nucleotide sequence ID" value="NZ_JAQFVF010000092.1"/>
</dbReference>
<dbReference type="PRINTS" id="PR00742">
    <property type="entry name" value="GLHYDRLASE35"/>
</dbReference>
<keyword evidence="4" id="KW-0326">Glycosidase</keyword>
<dbReference type="EMBL" id="JBHSMJ010000009">
    <property type="protein sequence ID" value="MFC5447782.1"/>
    <property type="molecule type" value="Genomic_DNA"/>
</dbReference>
<reference evidence="5" key="1">
    <citation type="journal article" date="2019" name="Int. J. Syst. Evol. Microbiol.">
        <title>The Global Catalogue of Microorganisms (GCM) 10K type strain sequencing project: providing services to taxonomists for standard genome sequencing and annotation.</title>
        <authorList>
            <consortium name="The Broad Institute Genomics Platform"/>
            <consortium name="The Broad Institute Genome Sequencing Center for Infectious Disease"/>
            <person name="Wu L."/>
            <person name="Ma J."/>
        </authorList>
    </citation>
    <scope>NUCLEOTIDE SEQUENCE [LARGE SCALE GENOMIC DNA]</scope>
    <source>
        <strain evidence="5">KACC 11904</strain>
    </source>
</reference>
<dbReference type="EC" id="3.2.1.23" evidence="4"/>
<dbReference type="InterPro" id="IPR031330">
    <property type="entry name" value="Gly_Hdrlase_35_cat"/>
</dbReference>